<dbReference type="GO" id="GO:0003677">
    <property type="term" value="F:DNA binding"/>
    <property type="evidence" value="ECO:0007669"/>
    <property type="project" value="UniProtKB-UniRule"/>
</dbReference>
<dbReference type="SUPFAM" id="SSF46689">
    <property type="entry name" value="Homeodomain-like"/>
    <property type="match status" value="1"/>
</dbReference>
<reference evidence="4" key="2">
    <citation type="submission" date="2021-04" db="EMBL/GenBank/DDBJ databases">
        <authorList>
            <person name="Gilroy R."/>
        </authorList>
    </citation>
    <scope>NUCLEOTIDE SEQUENCE</scope>
    <source>
        <strain evidence="4">CHK188-4685</strain>
    </source>
</reference>
<comment type="caution">
    <text evidence="4">The sequence shown here is derived from an EMBL/GenBank/DDBJ whole genome shotgun (WGS) entry which is preliminary data.</text>
</comment>
<dbReference type="Proteomes" id="UP000886804">
    <property type="component" value="Unassembled WGS sequence"/>
</dbReference>
<evidence type="ECO:0000259" key="3">
    <source>
        <dbReference type="PROSITE" id="PS50977"/>
    </source>
</evidence>
<dbReference type="Pfam" id="PF00440">
    <property type="entry name" value="TetR_N"/>
    <property type="match status" value="1"/>
</dbReference>
<dbReference type="PANTHER" id="PTHR43479">
    <property type="entry name" value="ACREF/ENVCD OPERON REPRESSOR-RELATED"/>
    <property type="match status" value="1"/>
</dbReference>
<protein>
    <submittedName>
        <fullName evidence="4">TetR/AcrR family transcriptional regulator</fullName>
    </submittedName>
</protein>
<proteinExistence type="predicted"/>
<dbReference type="InterPro" id="IPR001647">
    <property type="entry name" value="HTH_TetR"/>
</dbReference>
<name>A0A9D2L8P3_9FIRM</name>
<evidence type="ECO:0000256" key="1">
    <source>
        <dbReference type="ARBA" id="ARBA00023125"/>
    </source>
</evidence>
<organism evidence="4 5">
    <name type="scientific">Candidatus Enterocloster faecavium</name>
    <dbReference type="NCBI Taxonomy" id="2838560"/>
    <lineage>
        <taxon>Bacteria</taxon>
        <taxon>Bacillati</taxon>
        <taxon>Bacillota</taxon>
        <taxon>Clostridia</taxon>
        <taxon>Lachnospirales</taxon>
        <taxon>Lachnospiraceae</taxon>
        <taxon>Enterocloster</taxon>
    </lineage>
</organism>
<accession>A0A9D2L8P3</accession>
<dbReference type="Gene3D" id="1.10.357.10">
    <property type="entry name" value="Tetracycline Repressor, domain 2"/>
    <property type="match status" value="1"/>
</dbReference>
<evidence type="ECO:0000313" key="5">
    <source>
        <dbReference type="Proteomes" id="UP000886804"/>
    </source>
</evidence>
<dbReference type="EMBL" id="DWYS01000101">
    <property type="protein sequence ID" value="HJB07900.1"/>
    <property type="molecule type" value="Genomic_DNA"/>
</dbReference>
<evidence type="ECO:0000256" key="2">
    <source>
        <dbReference type="PROSITE-ProRule" id="PRU00335"/>
    </source>
</evidence>
<gene>
    <name evidence="4" type="ORF">H9716_08560</name>
</gene>
<keyword evidence="1 2" id="KW-0238">DNA-binding</keyword>
<dbReference type="InterPro" id="IPR009057">
    <property type="entry name" value="Homeodomain-like_sf"/>
</dbReference>
<dbReference type="InterPro" id="IPR050624">
    <property type="entry name" value="HTH-type_Tx_Regulator"/>
</dbReference>
<dbReference type="PANTHER" id="PTHR43479:SF11">
    <property type="entry name" value="ACREF_ENVCD OPERON REPRESSOR-RELATED"/>
    <property type="match status" value="1"/>
</dbReference>
<feature type="DNA-binding region" description="H-T-H motif" evidence="2">
    <location>
        <begin position="31"/>
        <end position="50"/>
    </location>
</feature>
<dbReference type="PRINTS" id="PR00455">
    <property type="entry name" value="HTHTETR"/>
</dbReference>
<feature type="domain" description="HTH tetR-type" evidence="3">
    <location>
        <begin position="8"/>
        <end position="68"/>
    </location>
</feature>
<dbReference type="PROSITE" id="PS50977">
    <property type="entry name" value="HTH_TETR_2"/>
    <property type="match status" value="1"/>
</dbReference>
<dbReference type="AlphaFoldDB" id="A0A9D2L8P3"/>
<evidence type="ECO:0000313" key="4">
    <source>
        <dbReference type="EMBL" id="HJB07900.1"/>
    </source>
</evidence>
<sequence length="186" mass="21424">MRITKEPEERKQEILDTAMRIFYEKGYERTSITDIARAIGVAQGLCYRYFPSKEALFDSAVEQYAEKLVSRFAILPETEGRTLKELIETMPLTAETEGDGYYQTFHTAENKKFHDQLTLKVCQKLSGIVAELLEQAKERGEIHLEDVQTAASFCVYGQIGILLEEGMTPEEKERRIRGFLLYVLRL</sequence>
<reference evidence="4" key="1">
    <citation type="journal article" date="2021" name="PeerJ">
        <title>Extensive microbial diversity within the chicken gut microbiome revealed by metagenomics and culture.</title>
        <authorList>
            <person name="Gilroy R."/>
            <person name="Ravi A."/>
            <person name="Getino M."/>
            <person name="Pursley I."/>
            <person name="Horton D.L."/>
            <person name="Alikhan N.F."/>
            <person name="Baker D."/>
            <person name="Gharbi K."/>
            <person name="Hall N."/>
            <person name="Watson M."/>
            <person name="Adriaenssens E.M."/>
            <person name="Foster-Nyarko E."/>
            <person name="Jarju S."/>
            <person name="Secka A."/>
            <person name="Antonio M."/>
            <person name="Oren A."/>
            <person name="Chaudhuri R.R."/>
            <person name="La Ragione R."/>
            <person name="Hildebrand F."/>
            <person name="Pallen M.J."/>
        </authorList>
    </citation>
    <scope>NUCLEOTIDE SEQUENCE</scope>
    <source>
        <strain evidence="4">CHK188-4685</strain>
    </source>
</reference>